<organism evidence="1">
    <name type="scientific">Bacillus toyonensis</name>
    <dbReference type="NCBI Taxonomy" id="155322"/>
    <lineage>
        <taxon>Bacteria</taxon>
        <taxon>Bacillati</taxon>
        <taxon>Bacillota</taxon>
        <taxon>Bacilli</taxon>
        <taxon>Bacillales</taxon>
        <taxon>Bacillaceae</taxon>
        <taxon>Bacillus</taxon>
        <taxon>Bacillus cereus group</taxon>
    </lineage>
</organism>
<proteinExistence type="predicted"/>
<comment type="caution">
    <text evidence="1">The sequence shown here is derived from an EMBL/GenBank/DDBJ whole genome shotgun (WGS) entry which is preliminary data.</text>
</comment>
<accession>A0AB73R4H5</accession>
<feature type="non-terminal residue" evidence="1">
    <location>
        <position position="1"/>
    </location>
</feature>
<gene>
    <name evidence="1" type="ORF">CN678_29015</name>
</gene>
<protein>
    <submittedName>
        <fullName evidence="1">YrzI family protein</fullName>
    </submittedName>
</protein>
<sequence length="25" mass="3066">LHDQHVQTTMDEVKELQSSFYNRLF</sequence>
<name>A0AB73R4H5_9BACI</name>
<dbReference type="EMBL" id="NUEH01000082">
    <property type="protein sequence ID" value="PEI82297.1"/>
    <property type="molecule type" value="Genomic_DNA"/>
</dbReference>
<evidence type="ECO:0000313" key="1">
    <source>
        <dbReference type="EMBL" id="PEI82297.1"/>
    </source>
</evidence>
<reference evidence="1" key="1">
    <citation type="submission" date="2017-09" db="EMBL/GenBank/DDBJ databases">
        <title>Large-scale bioinformatics analysis of Bacillus genomes uncovers conserved roles of natural products in bacterial physiology.</title>
        <authorList>
            <consortium name="Agbiome Team Llc"/>
            <person name="Bleich R.M."/>
            <person name="Kirk G.J."/>
            <person name="Santa Maria K.C."/>
            <person name="Allen S.E."/>
            <person name="Farag S."/>
            <person name="Shank E.A."/>
            <person name="Bowers A."/>
        </authorList>
    </citation>
    <scope>NUCLEOTIDE SEQUENCE</scope>
    <source>
        <strain evidence="1">AFS005430</strain>
    </source>
</reference>
<dbReference type="AlphaFoldDB" id="A0AB73R4H5"/>
<dbReference type="Proteomes" id="UP000220969">
    <property type="component" value="Unassembled WGS sequence"/>
</dbReference>